<feature type="region of interest" description="Disordered" evidence="3">
    <location>
        <begin position="303"/>
        <end position="326"/>
    </location>
</feature>
<dbReference type="PROSITE" id="PS50110">
    <property type="entry name" value="RESPONSE_REGULATORY"/>
    <property type="match status" value="1"/>
</dbReference>
<dbReference type="PANTHER" id="PTHR43719:SF72">
    <property type="entry name" value="HISTIDINE KINASE_RESPONSE REGULATOR, PUTATIVE (AFU_ORTHOLOGUE AFUA_8G06140)-RELATED"/>
    <property type="match status" value="1"/>
</dbReference>
<dbReference type="STRING" id="97972.A0A2V1DAC9"/>
<dbReference type="InterPro" id="IPR036097">
    <property type="entry name" value="HisK_dim/P_sf"/>
</dbReference>
<dbReference type="Pfam" id="PF02518">
    <property type="entry name" value="HATPase_c"/>
    <property type="match status" value="1"/>
</dbReference>
<protein>
    <submittedName>
        <fullName evidence="6">Uncharacterized protein</fullName>
    </submittedName>
</protein>
<evidence type="ECO:0000259" key="4">
    <source>
        <dbReference type="PROSITE" id="PS50109"/>
    </source>
</evidence>
<dbReference type="OrthoDB" id="60033at2759"/>
<dbReference type="InterPro" id="IPR003661">
    <property type="entry name" value="HisK_dim/P_dom"/>
</dbReference>
<dbReference type="InterPro" id="IPR004358">
    <property type="entry name" value="Sig_transdc_His_kin-like_C"/>
</dbReference>
<evidence type="ECO:0000256" key="2">
    <source>
        <dbReference type="PROSITE-ProRule" id="PRU00169"/>
    </source>
</evidence>
<dbReference type="SUPFAM" id="SSF47384">
    <property type="entry name" value="Homodimeric domain of signal transducing histidine kinase"/>
    <property type="match status" value="1"/>
</dbReference>
<dbReference type="Gene3D" id="1.10.287.130">
    <property type="match status" value="1"/>
</dbReference>
<feature type="region of interest" description="Disordered" evidence="3">
    <location>
        <begin position="1154"/>
        <end position="1173"/>
    </location>
</feature>
<dbReference type="SMART" id="SM00387">
    <property type="entry name" value="HATPase_c"/>
    <property type="match status" value="1"/>
</dbReference>
<dbReference type="Gene3D" id="3.40.50.2300">
    <property type="match status" value="1"/>
</dbReference>
<dbReference type="InterPro" id="IPR050956">
    <property type="entry name" value="2C_system_His_kinase"/>
</dbReference>
<feature type="compositionally biased region" description="Basic and acidic residues" evidence="3">
    <location>
        <begin position="381"/>
        <end position="394"/>
    </location>
</feature>
<feature type="compositionally biased region" description="Basic and acidic residues" evidence="3">
    <location>
        <begin position="303"/>
        <end position="312"/>
    </location>
</feature>
<accession>A0A2V1DAC9</accession>
<dbReference type="SUPFAM" id="SSF52172">
    <property type="entry name" value="CheY-like"/>
    <property type="match status" value="1"/>
</dbReference>
<evidence type="ECO:0000313" key="7">
    <source>
        <dbReference type="Proteomes" id="UP000244855"/>
    </source>
</evidence>
<evidence type="ECO:0000256" key="1">
    <source>
        <dbReference type="ARBA" id="ARBA00022553"/>
    </source>
</evidence>
<feature type="domain" description="Histidine kinase" evidence="4">
    <location>
        <begin position="586"/>
        <end position="850"/>
    </location>
</feature>
<keyword evidence="1 2" id="KW-0597">Phosphoprotein</keyword>
<reference evidence="6 7" key="1">
    <citation type="journal article" date="2018" name="Sci. Rep.">
        <title>Comparative genomics provides insights into the lifestyle and reveals functional heterogeneity of dark septate endophytic fungi.</title>
        <authorList>
            <person name="Knapp D.G."/>
            <person name="Nemeth J.B."/>
            <person name="Barry K."/>
            <person name="Hainaut M."/>
            <person name="Henrissat B."/>
            <person name="Johnson J."/>
            <person name="Kuo A."/>
            <person name="Lim J.H.P."/>
            <person name="Lipzen A."/>
            <person name="Nolan M."/>
            <person name="Ohm R.A."/>
            <person name="Tamas L."/>
            <person name="Grigoriev I.V."/>
            <person name="Spatafora J.W."/>
            <person name="Nagy L.G."/>
            <person name="Kovacs G.M."/>
        </authorList>
    </citation>
    <scope>NUCLEOTIDE SEQUENCE [LARGE SCALE GENOMIC DNA]</scope>
    <source>
        <strain evidence="6 7">DSE2036</strain>
    </source>
</reference>
<evidence type="ECO:0000313" key="6">
    <source>
        <dbReference type="EMBL" id="PVH95005.1"/>
    </source>
</evidence>
<dbReference type="AlphaFoldDB" id="A0A2V1DAC9"/>
<keyword evidence="7" id="KW-1185">Reference proteome</keyword>
<dbReference type="SUPFAM" id="SSF55781">
    <property type="entry name" value="GAF domain-like"/>
    <property type="match status" value="1"/>
</dbReference>
<dbReference type="Proteomes" id="UP000244855">
    <property type="component" value="Unassembled WGS sequence"/>
</dbReference>
<organism evidence="6 7">
    <name type="scientific">Periconia macrospinosa</name>
    <dbReference type="NCBI Taxonomy" id="97972"/>
    <lineage>
        <taxon>Eukaryota</taxon>
        <taxon>Fungi</taxon>
        <taxon>Dikarya</taxon>
        <taxon>Ascomycota</taxon>
        <taxon>Pezizomycotina</taxon>
        <taxon>Dothideomycetes</taxon>
        <taxon>Pleosporomycetidae</taxon>
        <taxon>Pleosporales</taxon>
        <taxon>Massarineae</taxon>
        <taxon>Periconiaceae</taxon>
        <taxon>Periconia</taxon>
    </lineage>
</organism>
<dbReference type="CDD" id="cd17546">
    <property type="entry name" value="REC_hyHK_CKI1_RcsC-like"/>
    <property type="match status" value="1"/>
</dbReference>
<dbReference type="EMBL" id="KZ805512">
    <property type="protein sequence ID" value="PVH95005.1"/>
    <property type="molecule type" value="Genomic_DNA"/>
</dbReference>
<dbReference type="Pfam" id="PF00512">
    <property type="entry name" value="HisKA"/>
    <property type="match status" value="1"/>
</dbReference>
<feature type="domain" description="Response regulatory" evidence="5">
    <location>
        <begin position="1085"/>
        <end position="1220"/>
    </location>
</feature>
<evidence type="ECO:0000256" key="3">
    <source>
        <dbReference type="SAM" id="MobiDB-lite"/>
    </source>
</evidence>
<evidence type="ECO:0000259" key="5">
    <source>
        <dbReference type="PROSITE" id="PS50110"/>
    </source>
</evidence>
<dbReference type="Gene3D" id="3.30.565.10">
    <property type="entry name" value="Histidine kinase-like ATPase, C-terminal domain"/>
    <property type="match status" value="1"/>
</dbReference>
<dbReference type="InterPro" id="IPR011006">
    <property type="entry name" value="CheY-like_superfamily"/>
</dbReference>
<dbReference type="PANTHER" id="PTHR43719">
    <property type="entry name" value="TWO-COMPONENT HISTIDINE KINASE"/>
    <property type="match status" value="1"/>
</dbReference>
<dbReference type="SMART" id="SM00388">
    <property type="entry name" value="HisKA"/>
    <property type="match status" value="1"/>
</dbReference>
<feature type="modified residue" description="4-aspartylphosphate" evidence="2">
    <location>
        <position position="1137"/>
    </location>
</feature>
<sequence length="1229" mass="137533">MSPMETFVRGHELNKYLQLLPVLGLPDHRPTNVDPFSYRLLETSVLRDGLTTAIRLLQIRLCVQGAFVLLNSDSTPYFLAGPPEPQSNEEDWLSVKSAEWLGATDADLQRWLWIFQQTTNFNTKSGDAIDPLFILPSMEDNDHSRTLSSVCGEPRLSFYAGTPIVSKQGTAIGTVFVVDNSTRNALSSKEEDILKTTARKCMAQLDFARESAVQNRWKMVNEQLSRFVGSRVTREQELEEPPPLVQEHQQRRNSKWVEDFHAIATEYGQALTKVEGAAMEGDDFSMGPESDRLLHVEKETTQYDGNKEENHEPQFSTSHSSSGTKRVEIGGKTTYRKIFRKAAECLQEALQADGVMFSDGLLGYHGDVQPVTEGAEELEDEISRLSTDKPKTKTEQSQSGVPNYQQSQSGDAQFTGSRVYTSPEFKRGLRVESPAEMLGLSTRNPPSAPKMEEKDRNDMRITELHIGQLPLMMDKYPKGVVWYIDDTTGKCFTVKDDLLEEDDSQESHNLISIFPGVLQLIFQPLTDPVSLKRMASCFVWSKQPYPVYSDTIELPALRGFLHTIEAEVSRNDAAAAAKQKELFVSSVSHELRTPLHGILGSVQLLADTPLDPFQTGLANTIKTSSLTLNETLASVLAYARINQFERQQHKHRERRSPDAEWALPNKLDFPPGPDTDFECLYKSTNLALLCEELAGVLEAGQSYGKPADQRKVAVAVEIDYKENWSYFTEPGALRRIALNIIGNALKYTTEGSVVIRLTSTDLALEGTELMDENTKRRITFTVKDTGIGMTKDFMENHLFIPFTQENTNANGVGLGMSIVKSLVSLLAGEIVVRSKPNEGTDITVIAPMRITNPEDGEWGKPTEEMAQITATLRREKLSVLLCGFPRAIRRAFEKHLREWFECKLLKDTEDAEPDVVMVEEGNETILSEVQKTSQKHGPRAVLLSIAMTPNQLGRSLLHPVKGYGVYERCSCPIGPHSLGKVLSVCVVKLRELRAQGNNRERSGSDDKHTFQEEKEYKWQGNLELSEVDVSIPSSIPTEVSIEGGAGLYRMPSLERKKVTDTITDTPYRSQSISEESSGVSRSNLDVLVVEDNAINRRLLGTFLDKHGCRNVQYAENGALAVEAVEKRERNFNVIFMDLSMPVMDGFTATRNIRRIERERERSSSSIQSTSNPTSNHTYIIALTGLASDRDEDAAHVAGVNQFITKPVKFNQLTVQLKEQEEILSSKEEQ</sequence>
<dbReference type="PRINTS" id="PR00344">
    <property type="entry name" value="BCTRLSENSOR"/>
</dbReference>
<dbReference type="InterPro" id="IPR005467">
    <property type="entry name" value="His_kinase_dom"/>
</dbReference>
<feature type="compositionally biased region" description="Polar residues" evidence="3">
    <location>
        <begin position="395"/>
        <end position="417"/>
    </location>
</feature>
<dbReference type="GO" id="GO:0000155">
    <property type="term" value="F:phosphorelay sensor kinase activity"/>
    <property type="evidence" value="ECO:0007669"/>
    <property type="project" value="InterPro"/>
</dbReference>
<dbReference type="InterPro" id="IPR036890">
    <property type="entry name" value="HATPase_C_sf"/>
</dbReference>
<proteinExistence type="predicted"/>
<gene>
    <name evidence="6" type="ORF">DM02DRAFT_660550</name>
</gene>
<dbReference type="InterPro" id="IPR003594">
    <property type="entry name" value="HATPase_dom"/>
</dbReference>
<dbReference type="PROSITE" id="PS50109">
    <property type="entry name" value="HIS_KIN"/>
    <property type="match status" value="1"/>
</dbReference>
<dbReference type="CDD" id="cd00082">
    <property type="entry name" value="HisKA"/>
    <property type="match status" value="1"/>
</dbReference>
<dbReference type="InterPro" id="IPR001789">
    <property type="entry name" value="Sig_transdc_resp-reg_receiver"/>
</dbReference>
<dbReference type="SUPFAM" id="SSF55874">
    <property type="entry name" value="ATPase domain of HSP90 chaperone/DNA topoisomerase II/histidine kinase"/>
    <property type="match status" value="1"/>
</dbReference>
<feature type="region of interest" description="Disordered" evidence="3">
    <location>
        <begin position="374"/>
        <end position="417"/>
    </location>
</feature>
<feature type="compositionally biased region" description="Polar residues" evidence="3">
    <location>
        <begin position="313"/>
        <end position="324"/>
    </location>
</feature>
<dbReference type="Pfam" id="PF00072">
    <property type="entry name" value="Response_reg"/>
    <property type="match status" value="1"/>
</dbReference>
<dbReference type="SMART" id="SM00448">
    <property type="entry name" value="REC"/>
    <property type="match status" value="1"/>
</dbReference>
<feature type="compositionally biased region" description="Low complexity" evidence="3">
    <location>
        <begin position="1163"/>
        <end position="1173"/>
    </location>
</feature>
<name>A0A2V1DAC9_9PLEO</name>